<feature type="non-terminal residue" evidence="1">
    <location>
        <position position="323"/>
    </location>
</feature>
<comment type="caution">
    <text evidence="1">The sequence shown here is derived from an EMBL/GenBank/DDBJ whole genome shotgun (WGS) entry which is preliminary data.</text>
</comment>
<dbReference type="Proteomes" id="UP001190926">
    <property type="component" value="Unassembled WGS sequence"/>
</dbReference>
<gene>
    <name evidence="1" type="ORF">C2S53_011478</name>
</gene>
<evidence type="ECO:0000313" key="1">
    <source>
        <dbReference type="EMBL" id="KAH6822570.1"/>
    </source>
</evidence>
<accession>A0AAD4IWQ2</accession>
<proteinExistence type="predicted"/>
<reference evidence="1 2" key="1">
    <citation type="journal article" date="2021" name="Nat. Commun.">
        <title>Incipient diploidization of the medicinal plant Perilla within 10,000 years.</title>
        <authorList>
            <person name="Zhang Y."/>
            <person name="Shen Q."/>
            <person name="Leng L."/>
            <person name="Zhang D."/>
            <person name="Chen S."/>
            <person name="Shi Y."/>
            <person name="Ning Z."/>
            <person name="Chen S."/>
        </authorList>
    </citation>
    <scope>NUCLEOTIDE SEQUENCE [LARGE SCALE GENOMIC DNA]</scope>
    <source>
        <strain evidence="2">cv. PC099</strain>
    </source>
</reference>
<name>A0AAD4IWQ2_PERFH</name>
<sequence length="323" mass="35089">MDRVVLGYRRVPRSIPAIREWKDKMLLRRQNLEIEDGGFGNGFCSNPCTEAEVVAAGDEHEPEHVVAENDAGGARAEAQPDYGAHMEHEEEQVDGGRVEEEPVIGQEANIEGLTDIKVVAADLLKKGKIISDTLSLIMATISRLPTEMLENATFRKIVEATLLVSRAAPVPSLDTPCTSQQRATQEDMEFWDNPDHIAALLEIEAAALRRDELKRQLDGPSFSLGFTQDWSGVMNVAREVVNPTDGNPMKEVIEVQAPGADHAQNEISVSTPIDGNPIPVLGEHAKDKVMESIDIVTDEPVAASMDVGEKGAVVANVGTKTNK</sequence>
<evidence type="ECO:0000313" key="2">
    <source>
        <dbReference type="Proteomes" id="UP001190926"/>
    </source>
</evidence>
<dbReference type="EMBL" id="SDAM02001264">
    <property type="protein sequence ID" value="KAH6822570.1"/>
    <property type="molecule type" value="Genomic_DNA"/>
</dbReference>
<organism evidence="1 2">
    <name type="scientific">Perilla frutescens var. hirtella</name>
    <name type="common">Perilla citriodora</name>
    <name type="synonym">Perilla setoyensis</name>
    <dbReference type="NCBI Taxonomy" id="608512"/>
    <lineage>
        <taxon>Eukaryota</taxon>
        <taxon>Viridiplantae</taxon>
        <taxon>Streptophyta</taxon>
        <taxon>Embryophyta</taxon>
        <taxon>Tracheophyta</taxon>
        <taxon>Spermatophyta</taxon>
        <taxon>Magnoliopsida</taxon>
        <taxon>eudicotyledons</taxon>
        <taxon>Gunneridae</taxon>
        <taxon>Pentapetalae</taxon>
        <taxon>asterids</taxon>
        <taxon>lamiids</taxon>
        <taxon>Lamiales</taxon>
        <taxon>Lamiaceae</taxon>
        <taxon>Nepetoideae</taxon>
        <taxon>Elsholtzieae</taxon>
        <taxon>Perilla</taxon>
    </lineage>
</organism>
<dbReference type="AlphaFoldDB" id="A0AAD4IWQ2"/>
<keyword evidence="2" id="KW-1185">Reference proteome</keyword>
<protein>
    <submittedName>
        <fullName evidence="1">Uncharacterized protein</fullName>
    </submittedName>
</protein>